<dbReference type="SUPFAM" id="SSF54106">
    <property type="entry name" value="LysM domain"/>
    <property type="match status" value="1"/>
</dbReference>
<dbReference type="EMBL" id="VSSQ01000342">
    <property type="protein sequence ID" value="MPL91871.1"/>
    <property type="molecule type" value="Genomic_DNA"/>
</dbReference>
<dbReference type="CDD" id="cd12797">
    <property type="entry name" value="M23_peptidase"/>
    <property type="match status" value="1"/>
</dbReference>
<name>A0A644VKL4_9ZZZZ</name>
<evidence type="ECO:0000259" key="3">
    <source>
        <dbReference type="PROSITE" id="PS51782"/>
    </source>
</evidence>
<protein>
    <recommendedName>
        <fullName evidence="3">LysM domain-containing protein</fullName>
    </recommendedName>
</protein>
<feature type="transmembrane region" description="Helical" evidence="2">
    <location>
        <begin position="30"/>
        <end position="51"/>
    </location>
</feature>
<dbReference type="PROSITE" id="PS51782">
    <property type="entry name" value="LYSM"/>
    <property type="match status" value="2"/>
</dbReference>
<organism evidence="4">
    <name type="scientific">bioreactor metagenome</name>
    <dbReference type="NCBI Taxonomy" id="1076179"/>
    <lineage>
        <taxon>unclassified sequences</taxon>
        <taxon>metagenomes</taxon>
        <taxon>ecological metagenomes</taxon>
    </lineage>
</organism>
<evidence type="ECO:0000256" key="2">
    <source>
        <dbReference type="SAM" id="Phobius"/>
    </source>
</evidence>
<keyword evidence="2" id="KW-0472">Membrane</keyword>
<evidence type="ECO:0000256" key="1">
    <source>
        <dbReference type="SAM" id="MobiDB-lite"/>
    </source>
</evidence>
<dbReference type="PANTHER" id="PTHR21666:SF270">
    <property type="entry name" value="MUREIN HYDROLASE ACTIVATOR ENVC"/>
    <property type="match status" value="1"/>
</dbReference>
<dbReference type="Pfam" id="PF01476">
    <property type="entry name" value="LysM"/>
    <property type="match status" value="2"/>
</dbReference>
<dbReference type="Gene3D" id="2.70.70.10">
    <property type="entry name" value="Glucose Permease (Domain IIA)"/>
    <property type="match status" value="1"/>
</dbReference>
<keyword evidence="2" id="KW-0812">Transmembrane</keyword>
<dbReference type="Gene3D" id="3.10.350.10">
    <property type="entry name" value="LysM domain"/>
    <property type="match status" value="2"/>
</dbReference>
<gene>
    <name evidence="4" type="ORF">SDC9_37954</name>
</gene>
<evidence type="ECO:0000313" key="4">
    <source>
        <dbReference type="EMBL" id="MPL91871.1"/>
    </source>
</evidence>
<reference evidence="4" key="1">
    <citation type="submission" date="2019-08" db="EMBL/GenBank/DDBJ databases">
        <authorList>
            <person name="Kucharzyk K."/>
            <person name="Murdoch R.W."/>
            <person name="Higgins S."/>
            <person name="Loffler F."/>
        </authorList>
    </citation>
    <scope>NUCLEOTIDE SEQUENCE</scope>
</reference>
<dbReference type="PANTHER" id="PTHR21666">
    <property type="entry name" value="PEPTIDASE-RELATED"/>
    <property type="match status" value="1"/>
</dbReference>
<dbReference type="InterPro" id="IPR016047">
    <property type="entry name" value="M23ase_b-sheet_dom"/>
</dbReference>
<feature type="domain" description="LysM" evidence="3">
    <location>
        <begin position="182"/>
        <end position="227"/>
    </location>
</feature>
<accession>A0A644VKL4</accession>
<feature type="region of interest" description="Disordered" evidence="1">
    <location>
        <begin position="1"/>
        <end position="22"/>
    </location>
</feature>
<dbReference type="InterPro" id="IPR050570">
    <property type="entry name" value="Cell_wall_metabolism_enzyme"/>
</dbReference>
<dbReference type="Pfam" id="PF01551">
    <property type="entry name" value="Peptidase_M23"/>
    <property type="match status" value="1"/>
</dbReference>
<feature type="domain" description="LysM" evidence="3">
    <location>
        <begin position="132"/>
        <end position="176"/>
    </location>
</feature>
<dbReference type="InterPro" id="IPR011055">
    <property type="entry name" value="Dup_hybrid_motif"/>
</dbReference>
<proteinExistence type="predicted"/>
<dbReference type="InterPro" id="IPR036779">
    <property type="entry name" value="LysM_dom_sf"/>
</dbReference>
<dbReference type="SUPFAM" id="SSF51261">
    <property type="entry name" value="Duplicated hybrid motif"/>
    <property type="match status" value="1"/>
</dbReference>
<keyword evidence="2" id="KW-1133">Transmembrane helix</keyword>
<sequence length="372" mass="40043">MAKDYYDDMQERPSWRSRTEGQRTKPSRGLIWTIALGIAICVVVIVIWYQFFPAQESRTGESPKTVVEVLPQVEKIIDAPQVSAVVAPSTDAAVPSATTSVADAVVLDTQARSLSDRPVVGGPSSSVTVQYADHLVASGEDLASIAALYNLKTQTLISVNQIRNIQAIREGVTLRIPDRDGQLYTVREGDMLSTIARKYSPSLGWKTLQEINGLKSENILVGQQLFIPDTSSTSTKQLADVAPIQFQKPASGTITTLFGQPYTNPATGTSESIGGILIVGNWGSAVVASAGGQVVDAGYEVKGRGRFVVLSHEGGYRTSYHHLENVEVRIGMTLSKGETIGSIGTSGTTYERPTLFFSIEQSGIALDPTQFF</sequence>
<dbReference type="InterPro" id="IPR018392">
    <property type="entry name" value="LysM"/>
</dbReference>
<comment type="caution">
    <text evidence="4">The sequence shown here is derived from an EMBL/GenBank/DDBJ whole genome shotgun (WGS) entry which is preliminary data.</text>
</comment>
<dbReference type="SMART" id="SM00257">
    <property type="entry name" value="LysM"/>
    <property type="match status" value="2"/>
</dbReference>
<dbReference type="GO" id="GO:0004222">
    <property type="term" value="F:metalloendopeptidase activity"/>
    <property type="evidence" value="ECO:0007669"/>
    <property type="project" value="TreeGrafter"/>
</dbReference>
<dbReference type="CDD" id="cd00118">
    <property type="entry name" value="LysM"/>
    <property type="match status" value="1"/>
</dbReference>
<dbReference type="AlphaFoldDB" id="A0A644VKL4"/>